<dbReference type="Gene3D" id="3.40.1570.10">
    <property type="entry name" value="HemS/ChuS/ChuX like domains"/>
    <property type="match status" value="2"/>
</dbReference>
<dbReference type="HOGENOM" id="CLU_891031_0_0_11"/>
<dbReference type="Pfam" id="PF05171">
    <property type="entry name" value="HemS"/>
    <property type="match status" value="1"/>
</dbReference>
<evidence type="ECO:0000259" key="1">
    <source>
        <dbReference type="Pfam" id="PF05171"/>
    </source>
</evidence>
<gene>
    <name evidence="2" type="ordered locus">RER_56720</name>
</gene>
<dbReference type="SUPFAM" id="SSF144064">
    <property type="entry name" value="Heme iron utilization protein-like"/>
    <property type="match status" value="1"/>
</dbReference>
<evidence type="ECO:0000313" key="3">
    <source>
        <dbReference type="Proteomes" id="UP000002204"/>
    </source>
</evidence>
<dbReference type="InterPro" id="IPR007845">
    <property type="entry name" value="HemS/ChuX_dom"/>
</dbReference>
<sequence length="312" mass="33125">MCPHRGECRCAALARMSDLDALLARPGFRGGLIDTAPEVVGKMLPLLDDAVAITVAGPVAVNDSGKYAVPTVPGDPLVCTPGLVSLRLNPSTLGSVVTTDAEQHLPPTLRMFDTHGSSSHTTYLTPTSDRLAFEAMRTAPSTVRETSPPVQTSNTPAFWAEADQLTQLDFILADSGTERRSGLVALGALGYRRVDPHLMAAGMEHLSYHQLPVTSVVAGNGCLQIHRGDLDAAAMFGGTLTLASDTCRTMIDLNGVSECWLTRTHGVHGLTTSVEVYDFRRKCVAVFTQTGPTESAVMSVWEDVMSSISAAS</sequence>
<evidence type="ECO:0000313" key="2">
    <source>
        <dbReference type="EMBL" id="BAH36380.1"/>
    </source>
</evidence>
<protein>
    <recommendedName>
        <fullName evidence="1">Haemin-degrading HemS/ChuX domain-containing protein</fullName>
    </recommendedName>
</protein>
<organism evidence="2 3">
    <name type="scientific">Rhodococcus erythropolis (strain PR4 / NBRC 100887)</name>
    <dbReference type="NCBI Taxonomy" id="234621"/>
    <lineage>
        <taxon>Bacteria</taxon>
        <taxon>Bacillati</taxon>
        <taxon>Actinomycetota</taxon>
        <taxon>Actinomycetes</taxon>
        <taxon>Mycobacteriales</taxon>
        <taxon>Nocardiaceae</taxon>
        <taxon>Rhodococcus</taxon>
        <taxon>Rhodococcus erythropolis group</taxon>
    </lineage>
</organism>
<dbReference type="Proteomes" id="UP000002204">
    <property type="component" value="Chromosome"/>
</dbReference>
<reference evidence="3" key="1">
    <citation type="submission" date="2005-03" db="EMBL/GenBank/DDBJ databases">
        <title>Comparison of the complete genome sequences of Rhodococcus erythropolis PR4 and Rhodococcus opacus B4.</title>
        <authorList>
            <person name="Takarada H."/>
            <person name="Sekine M."/>
            <person name="Hosoyama A."/>
            <person name="Yamada R."/>
            <person name="Fujisawa T."/>
            <person name="Omata S."/>
            <person name="Shimizu A."/>
            <person name="Tsukatani N."/>
            <person name="Tanikawa S."/>
            <person name="Fujita N."/>
            <person name="Harayama S."/>
        </authorList>
    </citation>
    <scope>NUCLEOTIDE SEQUENCE [LARGE SCALE GENOMIC DNA]</scope>
    <source>
        <strain evidence="3">PR4 / NBRC 100887</strain>
    </source>
</reference>
<dbReference type="EMBL" id="AP008957">
    <property type="protein sequence ID" value="BAH36380.1"/>
    <property type="molecule type" value="Genomic_DNA"/>
</dbReference>
<dbReference type="GO" id="GO:0006826">
    <property type="term" value="P:iron ion transport"/>
    <property type="evidence" value="ECO:0007669"/>
    <property type="project" value="InterPro"/>
</dbReference>
<dbReference type="eggNOG" id="COG3720">
    <property type="taxonomic scope" value="Bacteria"/>
</dbReference>
<proteinExistence type="predicted"/>
<dbReference type="AlphaFoldDB" id="C0ZTW4"/>
<name>C0ZTW4_RHOE4</name>
<reference evidence="2 3" key="2">
    <citation type="journal article" date="2006" name="Environ. Microbiol.">
        <title>Sequence analysis of three plasmids harboured in Rhodococcus erythropolis strain PR4.</title>
        <authorList>
            <person name="Sekine M."/>
            <person name="Tanikawa S."/>
            <person name="Omata S."/>
            <person name="Saito M."/>
            <person name="Fujisawa T."/>
            <person name="Tsukatani N."/>
            <person name="Tajima T."/>
            <person name="Sekigawa T."/>
            <person name="Kosugi H."/>
            <person name="Matsuo Y."/>
            <person name="Nishiko R."/>
            <person name="Imamura K."/>
            <person name="Ito M."/>
            <person name="Narita H."/>
            <person name="Tago S."/>
            <person name="Fujita N."/>
            <person name="Harayama S."/>
        </authorList>
    </citation>
    <scope>NUCLEOTIDE SEQUENCE [LARGE SCALE GENOMIC DNA]</scope>
    <source>
        <strain evidence="3">PR4 / NBRC 100887</strain>
    </source>
</reference>
<feature type="domain" description="Haemin-degrading HemS/ChuX" evidence="1">
    <location>
        <begin position="185"/>
        <end position="292"/>
    </location>
</feature>
<dbReference type="KEGG" id="rer:RER_56720"/>
<accession>C0ZTW4</accession>
<dbReference type="InterPro" id="IPR053733">
    <property type="entry name" value="Heme_Transport_Util_sf"/>
</dbReference>